<name>A0A1Y2HFR9_9FUNG</name>
<sequence>MHMPGLASILDFSLIGLTILNCLAQLARTRPRPGPSDGSMDSPRCQYREAPSAVVTNCAVRH</sequence>
<proteinExistence type="predicted"/>
<dbReference type="Proteomes" id="UP000193411">
    <property type="component" value="Unassembled WGS sequence"/>
</dbReference>
<keyword evidence="1" id="KW-0732">Signal</keyword>
<dbReference type="EMBL" id="MCFL01000043">
    <property type="protein sequence ID" value="ORZ32731.1"/>
    <property type="molecule type" value="Genomic_DNA"/>
</dbReference>
<dbReference type="AlphaFoldDB" id="A0A1Y2HFR9"/>
<organism evidence="2 3">
    <name type="scientific">Catenaria anguillulae PL171</name>
    <dbReference type="NCBI Taxonomy" id="765915"/>
    <lineage>
        <taxon>Eukaryota</taxon>
        <taxon>Fungi</taxon>
        <taxon>Fungi incertae sedis</taxon>
        <taxon>Blastocladiomycota</taxon>
        <taxon>Blastocladiomycetes</taxon>
        <taxon>Blastocladiales</taxon>
        <taxon>Catenariaceae</taxon>
        <taxon>Catenaria</taxon>
    </lineage>
</organism>
<protein>
    <submittedName>
        <fullName evidence="2">Uncharacterized protein</fullName>
    </submittedName>
</protein>
<evidence type="ECO:0000313" key="2">
    <source>
        <dbReference type="EMBL" id="ORZ32731.1"/>
    </source>
</evidence>
<feature type="chain" id="PRO_5012146830" evidence="1">
    <location>
        <begin position="30"/>
        <end position="62"/>
    </location>
</feature>
<comment type="caution">
    <text evidence="2">The sequence shown here is derived from an EMBL/GenBank/DDBJ whole genome shotgun (WGS) entry which is preliminary data.</text>
</comment>
<reference evidence="2 3" key="1">
    <citation type="submission" date="2016-07" db="EMBL/GenBank/DDBJ databases">
        <title>Pervasive Adenine N6-methylation of Active Genes in Fungi.</title>
        <authorList>
            <consortium name="DOE Joint Genome Institute"/>
            <person name="Mondo S.J."/>
            <person name="Dannebaum R.O."/>
            <person name="Kuo R.C."/>
            <person name="Labutti K."/>
            <person name="Haridas S."/>
            <person name="Kuo A."/>
            <person name="Salamov A."/>
            <person name="Ahrendt S.R."/>
            <person name="Lipzen A."/>
            <person name="Sullivan W."/>
            <person name="Andreopoulos W.B."/>
            <person name="Clum A."/>
            <person name="Lindquist E."/>
            <person name="Daum C."/>
            <person name="Ramamoorthy G.K."/>
            <person name="Gryganskyi A."/>
            <person name="Culley D."/>
            <person name="Magnuson J.K."/>
            <person name="James T.Y."/>
            <person name="O'Malley M.A."/>
            <person name="Stajich J.E."/>
            <person name="Spatafora J.W."/>
            <person name="Visel A."/>
            <person name="Grigoriev I.V."/>
        </authorList>
    </citation>
    <scope>NUCLEOTIDE SEQUENCE [LARGE SCALE GENOMIC DNA]</scope>
    <source>
        <strain evidence="2 3">PL171</strain>
    </source>
</reference>
<accession>A0A1Y2HFR9</accession>
<gene>
    <name evidence="2" type="ORF">BCR44DRAFT_1439818</name>
</gene>
<evidence type="ECO:0000313" key="3">
    <source>
        <dbReference type="Proteomes" id="UP000193411"/>
    </source>
</evidence>
<feature type="signal peptide" evidence="1">
    <location>
        <begin position="1"/>
        <end position="29"/>
    </location>
</feature>
<keyword evidence="3" id="KW-1185">Reference proteome</keyword>
<evidence type="ECO:0000256" key="1">
    <source>
        <dbReference type="SAM" id="SignalP"/>
    </source>
</evidence>